<proteinExistence type="predicted"/>
<keyword evidence="1" id="KW-0472">Membrane</keyword>
<evidence type="ECO:0000313" key="4">
    <source>
        <dbReference type="Proteomes" id="UP000051660"/>
    </source>
</evidence>
<reference evidence="3 4" key="1">
    <citation type="submission" date="2014-03" db="EMBL/GenBank/DDBJ databases">
        <title>Bradyrhizobium valentinum sp. nov., isolated from effective nodules of Lupinus mariae-josephae, a lupine endemic of basic-lime soils in Eastern Spain.</title>
        <authorList>
            <person name="Duran D."/>
            <person name="Rey L."/>
            <person name="Navarro A."/>
            <person name="Busquets A."/>
            <person name="Imperial J."/>
            <person name="Ruiz-Argueso T."/>
        </authorList>
    </citation>
    <scope>NUCLEOTIDE SEQUENCE [LARGE SCALE GENOMIC DNA]</scope>
    <source>
        <strain evidence="3 4">CCBAU 23086</strain>
    </source>
</reference>
<protein>
    <recommendedName>
        <fullName evidence="2">DUF3857 domain-containing protein</fullName>
    </recommendedName>
</protein>
<dbReference type="EMBL" id="LLYB01000125">
    <property type="protein sequence ID" value="KRR16658.1"/>
    <property type="molecule type" value="Genomic_DNA"/>
</dbReference>
<organism evidence="3 4">
    <name type="scientific">Bradyrhizobium lablabi</name>
    <dbReference type="NCBI Taxonomy" id="722472"/>
    <lineage>
        <taxon>Bacteria</taxon>
        <taxon>Pseudomonadati</taxon>
        <taxon>Pseudomonadota</taxon>
        <taxon>Alphaproteobacteria</taxon>
        <taxon>Hyphomicrobiales</taxon>
        <taxon>Nitrobacteraceae</taxon>
        <taxon>Bradyrhizobium</taxon>
    </lineage>
</organism>
<dbReference type="InterPro" id="IPR038765">
    <property type="entry name" value="Papain-like_cys_pep_sf"/>
</dbReference>
<sequence length="659" mass="74785">MPDWVDHQPYPSEIPDAEASCIANGSCRLLNDIQVSLCSPEQAWHCRTVQRVLTREGAERVAHVVAEFDPGFQRIEVHFIRVIRGNERIEHAKPEVFQLLRRETNLERLVFDGRLTASLLIPDVRIGDIVEVCVTVYGSVPVLGGRYVGWATFDGFHPWFESRQRLVRPRARRIFMKEYNGPPECAVATNADVEDSRWQIVGQRRREAEALTPPWSILHPSLQFSEFASWNEVARLLAPFYESDRLPDELAAEVDRLAVAHQDPAERAIEWLRFVQRELRYFAFSLGEGGLTPRALEAIWSARFGDCKDAATLYAAGARRLGLEACAALVSTTQGFALDEMIPSSDAFNHCIVRLRLNEVSYWLDPTMAVQSGTLQNVFQPHAGWALVLRPETTDLEKMGGDEPLHILHQEDEVTFGPRRDSPAILRRRIDCSFWAADGVRNAIANEGTSGYSQATLKEMRSLWPGAVETSPIEVRDDTASNNITLVLSYEIPDCWKPGDDGSRLDFGIASGHSRELQPLPPVQRESAIYLGRPRKFTSYLRLNMPGSWKGDGWLRRFEASCVQYSDSFRVDGRTITNSRELTVDAWMLPAKETEAYNGVAKKLQEDLLIIWARERFGKIRPWIGIKGRLFNGIRNVWHAIWIAWLLIIGLKVIVFVLR</sequence>
<dbReference type="AlphaFoldDB" id="A0A0R3M8Z5"/>
<dbReference type="InterPro" id="IPR024618">
    <property type="entry name" value="DUF3857"/>
</dbReference>
<dbReference type="Gene3D" id="3.10.620.30">
    <property type="match status" value="1"/>
</dbReference>
<feature type="domain" description="DUF3857" evidence="2">
    <location>
        <begin position="42"/>
        <end position="199"/>
    </location>
</feature>
<feature type="transmembrane region" description="Helical" evidence="1">
    <location>
        <begin position="637"/>
        <end position="658"/>
    </location>
</feature>
<comment type="caution">
    <text evidence="3">The sequence shown here is derived from an EMBL/GenBank/DDBJ whole genome shotgun (WGS) entry which is preliminary data.</text>
</comment>
<dbReference type="SUPFAM" id="SSF54001">
    <property type="entry name" value="Cysteine proteinases"/>
    <property type="match status" value="1"/>
</dbReference>
<gene>
    <name evidence="3" type="ORF">CQ14_13655</name>
</gene>
<evidence type="ECO:0000313" key="3">
    <source>
        <dbReference type="EMBL" id="KRR16658.1"/>
    </source>
</evidence>
<name>A0A0R3M8Z5_9BRAD</name>
<evidence type="ECO:0000256" key="1">
    <source>
        <dbReference type="SAM" id="Phobius"/>
    </source>
</evidence>
<keyword evidence="1" id="KW-1133">Transmembrane helix</keyword>
<dbReference type="Proteomes" id="UP000051660">
    <property type="component" value="Unassembled WGS sequence"/>
</dbReference>
<dbReference type="Gene3D" id="2.60.40.3140">
    <property type="match status" value="1"/>
</dbReference>
<keyword evidence="1" id="KW-0812">Transmembrane</keyword>
<dbReference type="Pfam" id="PF12969">
    <property type="entry name" value="DUF3857"/>
    <property type="match status" value="1"/>
</dbReference>
<evidence type="ECO:0000259" key="2">
    <source>
        <dbReference type="Pfam" id="PF12969"/>
    </source>
</evidence>
<accession>A0A0R3M8Z5</accession>